<dbReference type="EMBL" id="FKLO01000064">
    <property type="protein sequence ID" value="SAM68056.1"/>
    <property type="molecule type" value="Genomic_DNA"/>
</dbReference>
<evidence type="ECO:0000256" key="1">
    <source>
        <dbReference type="SAM" id="Phobius"/>
    </source>
</evidence>
<dbReference type="PROSITE" id="PS51257">
    <property type="entry name" value="PROKAR_LIPOPROTEIN"/>
    <property type="match status" value="1"/>
</dbReference>
<evidence type="ECO:0000313" key="3">
    <source>
        <dbReference type="Proteomes" id="UP000190837"/>
    </source>
</evidence>
<dbReference type="RefSeq" id="WP_079541462.1">
    <property type="nucleotide sequence ID" value="NZ_CP171111.1"/>
</dbReference>
<accession>A0A1C3H5M0</accession>
<keyword evidence="1" id="KW-1133">Transmembrane helix</keyword>
<gene>
    <name evidence="2" type="ORF">CHUV0807_1877</name>
</gene>
<name>A0A1C3H5M0_9GAMM</name>
<evidence type="ECO:0008006" key="4">
    <source>
        <dbReference type="Google" id="ProtNLM"/>
    </source>
</evidence>
<keyword evidence="1" id="KW-0472">Membrane</keyword>
<keyword evidence="1" id="KW-0812">Transmembrane</keyword>
<feature type="transmembrane region" description="Helical" evidence="1">
    <location>
        <begin position="154"/>
        <end position="176"/>
    </location>
</feature>
<sequence>MNPKHLLPLLLLALTACQPPQTVENTNLCNYLPPHSEKTRLDDEDAHRFDVAADRISAATAHGNDSKRKHCGQTWRSVASDDDLKTAVASTLGKDWNYRETLQQGDLTIALWETRSTFWPKQHYALTAAPARDGAPRTLRSTYIKNSDSDLNGAVVFGIIISPFAIVLAIALPLLWRKRRRARQP</sequence>
<dbReference type="AlphaFoldDB" id="A0A1C3H5M0"/>
<evidence type="ECO:0000313" key="2">
    <source>
        <dbReference type="EMBL" id="SAM68056.1"/>
    </source>
</evidence>
<organism evidence="2 3">
    <name type="scientific">Cardiobacterium hominis</name>
    <dbReference type="NCBI Taxonomy" id="2718"/>
    <lineage>
        <taxon>Bacteria</taxon>
        <taxon>Pseudomonadati</taxon>
        <taxon>Pseudomonadota</taxon>
        <taxon>Gammaproteobacteria</taxon>
        <taxon>Cardiobacteriales</taxon>
        <taxon>Cardiobacteriaceae</taxon>
        <taxon>Cardiobacterium</taxon>
    </lineage>
</organism>
<protein>
    <recommendedName>
        <fullName evidence="4">Lipoprotein</fullName>
    </recommendedName>
</protein>
<reference evidence="3" key="1">
    <citation type="submission" date="2016-04" db="EMBL/GenBank/DDBJ databases">
        <authorList>
            <person name="Tagini F."/>
        </authorList>
    </citation>
    <scope>NUCLEOTIDE SEQUENCE [LARGE SCALE GENOMIC DNA]</scope>
    <source>
        <strain evidence="3">CHUV0807</strain>
    </source>
</reference>
<dbReference type="Proteomes" id="UP000190837">
    <property type="component" value="Unassembled WGS sequence"/>
</dbReference>
<proteinExistence type="predicted"/>